<protein>
    <submittedName>
        <fullName evidence="1">Uncharacterized protein</fullName>
    </submittedName>
</protein>
<organism evidence="1 2">
    <name type="scientific">Cellulosimicrobium arenosum</name>
    <dbReference type="NCBI Taxonomy" id="2708133"/>
    <lineage>
        <taxon>Bacteria</taxon>
        <taxon>Bacillati</taxon>
        <taxon>Actinomycetota</taxon>
        <taxon>Actinomycetes</taxon>
        <taxon>Micrococcales</taxon>
        <taxon>Promicromonosporaceae</taxon>
        <taxon>Cellulosimicrobium</taxon>
    </lineage>
</organism>
<evidence type="ECO:0000313" key="1">
    <source>
        <dbReference type="EMBL" id="MBD8078377.1"/>
    </source>
</evidence>
<comment type="caution">
    <text evidence="1">The sequence shown here is derived from an EMBL/GenBank/DDBJ whole genome shotgun (WGS) entry which is preliminary data.</text>
</comment>
<dbReference type="AlphaFoldDB" id="A0A927G7L5"/>
<dbReference type="EMBL" id="JACYHB010000003">
    <property type="protein sequence ID" value="MBD8078377.1"/>
    <property type="molecule type" value="Genomic_DNA"/>
</dbReference>
<sequence length="113" mass="11489">MTTTAKAIGPYLSLYDLEVRGTPASAGTVDAEASARCMAGRAHVAVRVLPDTAGPTDVDVATVVGSKTFADVAPGRSAYVAFPARSTQVGAGTVDVRVSDGRTAEITYAPLTC</sequence>
<evidence type="ECO:0000313" key="2">
    <source>
        <dbReference type="Proteomes" id="UP000610846"/>
    </source>
</evidence>
<accession>A0A927G7L5</accession>
<reference evidence="1" key="1">
    <citation type="journal article" date="2018" name="Curr. Microbiol.">
        <title>Cellulosimicrobium arenosum sp. nov., Isolated from Marine Sediment Sand.</title>
        <authorList>
            <person name="Oh M."/>
            <person name="Kim J.H."/>
            <person name="Yoon J.H."/>
            <person name="Schumann P."/>
            <person name="Kim W."/>
        </authorList>
    </citation>
    <scope>NUCLEOTIDE SEQUENCE</scope>
    <source>
        <strain evidence="1">KCTC 49039</strain>
    </source>
</reference>
<reference evidence="1" key="2">
    <citation type="submission" date="2020-09" db="EMBL/GenBank/DDBJ databases">
        <authorList>
            <person name="Yu Y."/>
        </authorList>
    </citation>
    <scope>NUCLEOTIDE SEQUENCE</scope>
    <source>
        <strain evidence="1">KCTC 49039</strain>
    </source>
</reference>
<gene>
    <name evidence="1" type="ORF">IF651_04810</name>
</gene>
<dbReference type="RefSeq" id="WP_191827969.1">
    <property type="nucleotide sequence ID" value="NZ_JACYHB010000003.1"/>
</dbReference>
<keyword evidence="2" id="KW-1185">Reference proteome</keyword>
<proteinExistence type="predicted"/>
<dbReference type="Proteomes" id="UP000610846">
    <property type="component" value="Unassembled WGS sequence"/>
</dbReference>
<name>A0A927G7L5_9MICO</name>